<dbReference type="Pfam" id="PF04955">
    <property type="entry name" value="HupE_UreJ"/>
    <property type="match status" value="1"/>
</dbReference>
<keyword evidence="1" id="KW-1133">Transmembrane helix</keyword>
<dbReference type="EMBL" id="FXYE01000002">
    <property type="protein sequence ID" value="SMX46767.1"/>
    <property type="molecule type" value="Genomic_DNA"/>
</dbReference>
<dbReference type="Proteomes" id="UP000202922">
    <property type="component" value="Unassembled WGS sequence"/>
</dbReference>
<organism evidence="3 4">
    <name type="scientific">Actibacterium lipolyticum</name>
    <dbReference type="NCBI Taxonomy" id="1524263"/>
    <lineage>
        <taxon>Bacteria</taxon>
        <taxon>Pseudomonadati</taxon>
        <taxon>Pseudomonadota</taxon>
        <taxon>Alphaproteobacteria</taxon>
        <taxon>Rhodobacterales</taxon>
        <taxon>Roseobacteraceae</taxon>
        <taxon>Actibacterium</taxon>
    </lineage>
</organism>
<keyword evidence="2" id="KW-0732">Signal</keyword>
<keyword evidence="4" id="KW-1185">Reference proteome</keyword>
<name>A0A238KVP0_9RHOB</name>
<proteinExistence type="predicted"/>
<feature type="chain" id="PRO_5012127498" evidence="2">
    <location>
        <begin position="20"/>
        <end position="193"/>
    </location>
</feature>
<dbReference type="AlphaFoldDB" id="A0A238KVP0"/>
<keyword evidence="1" id="KW-0472">Membrane</keyword>
<accession>A0A238KVP0</accession>
<feature type="transmembrane region" description="Helical" evidence="1">
    <location>
        <begin position="171"/>
        <end position="192"/>
    </location>
</feature>
<feature type="transmembrane region" description="Helical" evidence="1">
    <location>
        <begin position="142"/>
        <end position="164"/>
    </location>
</feature>
<dbReference type="RefSeq" id="WP_093968276.1">
    <property type="nucleotide sequence ID" value="NZ_FXYE01000002.1"/>
</dbReference>
<evidence type="ECO:0000256" key="1">
    <source>
        <dbReference type="SAM" id="Phobius"/>
    </source>
</evidence>
<feature type="transmembrane region" description="Helical" evidence="1">
    <location>
        <begin position="37"/>
        <end position="55"/>
    </location>
</feature>
<keyword evidence="1" id="KW-0812">Transmembrane</keyword>
<dbReference type="OrthoDB" id="9808192at2"/>
<feature type="transmembrane region" description="Helical" evidence="1">
    <location>
        <begin position="62"/>
        <end position="84"/>
    </location>
</feature>
<dbReference type="PIRSF" id="PIRSF016919">
    <property type="entry name" value="HupE_UreJ"/>
    <property type="match status" value="1"/>
</dbReference>
<gene>
    <name evidence="3" type="ORF">COL8621_03242</name>
</gene>
<reference evidence="4" key="1">
    <citation type="submission" date="2017-05" db="EMBL/GenBank/DDBJ databases">
        <authorList>
            <person name="Rodrigo-Torres L."/>
            <person name="Arahal R. D."/>
            <person name="Lucena T."/>
        </authorList>
    </citation>
    <scope>NUCLEOTIDE SEQUENCE [LARGE SCALE GENOMIC DNA]</scope>
    <source>
        <strain evidence="4">CECT 8621</strain>
    </source>
</reference>
<feature type="signal peptide" evidence="2">
    <location>
        <begin position="1"/>
        <end position="19"/>
    </location>
</feature>
<protein>
    <submittedName>
        <fullName evidence="3">HupE / UreJ protein</fullName>
    </submittedName>
</protein>
<evidence type="ECO:0000256" key="2">
    <source>
        <dbReference type="SAM" id="SignalP"/>
    </source>
</evidence>
<evidence type="ECO:0000313" key="3">
    <source>
        <dbReference type="EMBL" id="SMX46767.1"/>
    </source>
</evidence>
<evidence type="ECO:0000313" key="4">
    <source>
        <dbReference type="Proteomes" id="UP000202922"/>
    </source>
</evidence>
<dbReference type="InterPro" id="IPR007038">
    <property type="entry name" value="HupE_UreJ"/>
</dbReference>
<sequence>MTYLPLAIALTVTATSATAHTGPDALGGFSQAFMHPLGSWAHIAVMFAVGLWAGYLGRRTAFVLPLVFALAMAGGIGLAMQGIALPAVELWLALSGISMGLLVALAVSPPLAISGIIIAALAVFHGHAHGGGLTEMAEPYPFAAGLIAGAVALQACGAFLGLFAKFKIGEFVVRATGLGIAAFGVTVLNAFMN</sequence>